<dbReference type="Proteomes" id="UP001165960">
    <property type="component" value="Unassembled WGS sequence"/>
</dbReference>
<keyword evidence="2" id="KW-1185">Reference proteome</keyword>
<organism evidence="1 2">
    <name type="scientific">Entomophthora muscae</name>
    <dbReference type="NCBI Taxonomy" id="34485"/>
    <lineage>
        <taxon>Eukaryota</taxon>
        <taxon>Fungi</taxon>
        <taxon>Fungi incertae sedis</taxon>
        <taxon>Zoopagomycota</taxon>
        <taxon>Entomophthoromycotina</taxon>
        <taxon>Entomophthoromycetes</taxon>
        <taxon>Entomophthorales</taxon>
        <taxon>Entomophthoraceae</taxon>
        <taxon>Entomophthora</taxon>
    </lineage>
</organism>
<evidence type="ECO:0000313" key="2">
    <source>
        <dbReference type="Proteomes" id="UP001165960"/>
    </source>
</evidence>
<evidence type="ECO:0000313" key="1">
    <source>
        <dbReference type="EMBL" id="KAJ9062038.1"/>
    </source>
</evidence>
<sequence length="435" mass="48742">MVLATSRNLNSLLLPVLELTKFSDPLRLRVASVSDTSVSWLECPEEIFNVFPNLEELDLSRTLVSDWSSLFELVAALPHLHTLRLDENRLNYATEFYASSPKLNHLTTLSLNETHVSAQTLQSIAPLLQHLRILHLRNNRLQAIPCPYPGKETEWFSSLTTLILSQNDINGSNVFENVGYFPSLEYLDLSENGITTLNRENISILSQRLMRLNISYNKIDDWEQFAHLYALFPSLSHLQALENPAVKDKGTNVARIMLISMIPGLTALNLSPITPRERVDAELYYLNQIASSSPKHPQFDRLCELYGQPKAPTKSDGSDSALVKNRLFLLNILLCDNPPSGDNPLADLVPIQSSQKQFLKTASVRTLRMALPKLLHLSPGKKYQLYGVISSETSGQSEHASNQNSAQIVLLDNPVRPLQSFYLLKEGDSICVVPS</sequence>
<dbReference type="EMBL" id="QTSX02005028">
    <property type="protein sequence ID" value="KAJ9062038.1"/>
    <property type="molecule type" value="Genomic_DNA"/>
</dbReference>
<protein>
    <submittedName>
        <fullName evidence="1">Uncharacterized protein</fullName>
    </submittedName>
</protein>
<gene>
    <name evidence="1" type="ORF">DSO57_1014892</name>
</gene>
<accession>A0ACC2SIB9</accession>
<name>A0ACC2SIB9_9FUNG</name>
<reference evidence="1" key="1">
    <citation type="submission" date="2022-04" db="EMBL/GenBank/DDBJ databases">
        <title>Genome of the entomopathogenic fungus Entomophthora muscae.</title>
        <authorList>
            <person name="Elya C."/>
            <person name="Lovett B.R."/>
            <person name="Lee E."/>
            <person name="Macias A.M."/>
            <person name="Hajek A.E."/>
            <person name="De Bivort B.L."/>
            <person name="Kasson M.T."/>
            <person name="De Fine Licht H.H."/>
            <person name="Stajich J.E."/>
        </authorList>
    </citation>
    <scope>NUCLEOTIDE SEQUENCE</scope>
    <source>
        <strain evidence="1">Berkeley</strain>
    </source>
</reference>
<comment type="caution">
    <text evidence="1">The sequence shown here is derived from an EMBL/GenBank/DDBJ whole genome shotgun (WGS) entry which is preliminary data.</text>
</comment>
<proteinExistence type="predicted"/>